<dbReference type="InterPro" id="IPR005121">
    <property type="entry name" value="Fdx_antiC-bd"/>
</dbReference>
<dbReference type="PANTHER" id="PTHR10947">
    <property type="entry name" value="PHENYLALANYL-TRNA SYNTHETASE BETA CHAIN AND LEUCINE-RICH REPEAT-CONTAINING PROTEIN 47"/>
    <property type="match status" value="1"/>
</dbReference>
<dbReference type="PROSITE" id="PS51447">
    <property type="entry name" value="FDX_ACB"/>
    <property type="match status" value="1"/>
</dbReference>
<dbReference type="SMART" id="SM00873">
    <property type="entry name" value="B3_4"/>
    <property type="match status" value="1"/>
</dbReference>
<dbReference type="PROSITE" id="PS51483">
    <property type="entry name" value="B5"/>
    <property type="match status" value="1"/>
</dbReference>
<sequence>MKVSLAWLQSYFDTPLPEAQVISDALTFHAFEIESIEGDTLDVKVTPNRGHDCLSHRGIAKELSAILNLPLKADPLRAPLPELPESGKVRMLIEDTERVPVGAAAYVKGVKIGPSPAWLKERLEAVGQRSINNVVDATNYVMFDIGMPAHAFDATTFKEGEGIVYGIRTSEKGEKVTLLGGTSVELTGKEAVIMNAAREAVDIGGVKGGALAEMKSDTTDLVLSTSKFASVETRKAAQRFNQRTEAAKRFENEMADDLAVYGIYAVAKLISEVAGGEIVGYGIARARKISPQQVAVSVPQVNATLGTTFGVDDVVDVWKRLDLTHVQEGETFTVTPPFERLDIAIPEDLVEEVGRIIGYDKVSPAELSPFQKHPEINKNFYAAEKVREEFVSKGYSEVLTSVFADKGERQVLNKVGGEKPYLRATLVDGLKEAYEKNNRNKDLLGLTEVKIFEIGTVWGKKDEKILIGTADSQGIQEKPLESASASAYENLPVSTTERYQSFSRYPSIVRDIAIWVPNGTEPVEVLKIVQQHAGDLLVRSEKFDEYKNEKTGKTSYAFRLIFQSFDRTLTDEDANQRMESVYAGVEEKGWEVR</sequence>
<dbReference type="SMART" id="SM00896">
    <property type="entry name" value="FDX-ACB"/>
    <property type="match status" value="1"/>
</dbReference>
<name>A0A2H0UBJ0_9BACT</name>
<evidence type="ECO:0000259" key="2">
    <source>
        <dbReference type="PROSITE" id="PS51483"/>
    </source>
</evidence>
<dbReference type="EMBL" id="PFBK01000008">
    <property type="protein sequence ID" value="PIR83772.1"/>
    <property type="molecule type" value="Genomic_DNA"/>
</dbReference>
<dbReference type="GO" id="GO:0003723">
    <property type="term" value="F:RNA binding"/>
    <property type="evidence" value="ECO:0007669"/>
    <property type="project" value="InterPro"/>
</dbReference>
<dbReference type="InterPro" id="IPR020825">
    <property type="entry name" value="Phe-tRNA_synthase-like_B3/B4"/>
</dbReference>
<dbReference type="Pfam" id="PF03483">
    <property type="entry name" value="B3_4"/>
    <property type="match status" value="1"/>
</dbReference>
<dbReference type="InterPro" id="IPR009061">
    <property type="entry name" value="DNA-bd_dom_put_sf"/>
</dbReference>
<feature type="domain" description="FDX-ACB" evidence="1">
    <location>
        <begin position="503"/>
        <end position="593"/>
    </location>
</feature>
<dbReference type="InterPro" id="IPR045060">
    <property type="entry name" value="Phe-tRNA-ligase_IIc_bsu"/>
</dbReference>
<dbReference type="GO" id="GO:0005524">
    <property type="term" value="F:ATP binding"/>
    <property type="evidence" value="ECO:0007669"/>
    <property type="project" value="InterPro"/>
</dbReference>
<dbReference type="GO" id="GO:0004826">
    <property type="term" value="F:phenylalanine-tRNA ligase activity"/>
    <property type="evidence" value="ECO:0007669"/>
    <property type="project" value="InterPro"/>
</dbReference>
<dbReference type="Pfam" id="PF03147">
    <property type="entry name" value="FDX-ACB"/>
    <property type="match status" value="1"/>
</dbReference>
<evidence type="ECO:0000313" key="4">
    <source>
        <dbReference type="Proteomes" id="UP000231192"/>
    </source>
</evidence>
<dbReference type="SMART" id="SM00874">
    <property type="entry name" value="B5"/>
    <property type="match status" value="1"/>
</dbReference>
<proteinExistence type="predicted"/>
<dbReference type="GO" id="GO:0006432">
    <property type="term" value="P:phenylalanyl-tRNA aminoacylation"/>
    <property type="evidence" value="ECO:0007669"/>
    <property type="project" value="InterPro"/>
</dbReference>
<dbReference type="Proteomes" id="UP000231192">
    <property type="component" value="Unassembled WGS sequence"/>
</dbReference>
<dbReference type="Gene3D" id="3.30.70.380">
    <property type="entry name" value="Ferrodoxin-fold anticodon-binding domain"/>
    <property type="match status" value="1"/>
</dbReference>
<dbReference type="Gene3D" id="3.30.930.10">
    <property type="entry name" value="Bira Bifunctional Protein, Domain 2"/>
    <property type="match status" value="1"/>
</dbReference>
<dbReference type="SUPFAM" id="SSF55681">
    <property type="entry name" value="Class II aaRS and biotin synthetases"/>
    <property type="match status" value="1"/>
</dbReference>
<dbReference type="PANTHER" id="PTHR10947:SF0">
    <property type="entry name" value="PHENYLALANINE--TRNA LIGASE BETA SUBUNIT"/>
    <property type="match status" value="1"/>
</dbReference>
<dbReference type="InterPro" id="IPR045864">
    <property type="entry name" value="aa-tRNA-synth_II/BPL/LPL"/>
</dbReference>
<comment type="caution">
    <text evidence="3">The sequence shown here is derived from an EMBL/GenBank/DDBJ whole genome shotgun (WGS) entry which is preliminary data.</text>
</comment>
<dbReference type="Gene3D" id="3.30.56.10">
    <property type="match status" value="2"/>
</dbReference>
<dbReference type="SUPFAM" id="SSF56037">
    <property type="entry name" value="PheT/TilS domain"/>
    <property type="match status" value="1"/>
</dbReference>
<dbReference type="InterPro" id="IPR036690">
    <property type="entry name" value="Fdx_antiC-bd_sf"/>
</dbReference>
<dbReference type="Pfam" id="PF03484">
    <property type="entry name" value="B5"/>
    <property type="match status" value="1"/>
</dbReference>
<dbReference type="AlphaFoldDB" id="A0A2H0UBJ0"/>
<dbReference type="SUPFAM" id="SSF46955">
    <property type="entry name" value="Putative DNA-binding domain"/>
    <property type="match status" value="2"/>
</dbReference>
<dbReference type="SUPFAM" id="SSF54991">
    <property type="entry name" value="Anticodon-binding domain of PheRS"/>
    <property type="match status" value="1"/>
</dbReference>
<feature type="domain" description="B5" evidence="2">
    <location>
        <begin position="289"/>
        <end position="364"/>
    </location>
</feature>
<reference evidence="4" key="1">
    <citation type="submission" date="2017-09" db="EMBL/GenBank/DDBJ databases">
        <title>Depth-based differentiation of microbial function through sediment-hosted aquifers and enrichment of novel symbionts in the deep terrestrial subsurface.</title>
        <authorList>
            <person name="Probst A.J."/>
            <person name="Ladd B."/>
            <person name="Jarett J.K."/>
            <person name="Geller-Mcgrath D.E."/>
            <person name="Sieber C.M.K."/>
            <person name="Emerson J.B."/>
            <person name="Anantharaman K."/>
            <person name="Thomas B.C."/>
            <person name="Malmstrom R."/>
            <person name="Stieglmeier M."/>
            <person name="Klingl A."/>
            <person name="Woyke T."/>
            <person name="Ryan C.M."/>
            <person name="Banfield J.F."/>
        </authorList>
    </citation>
    <scope>NUCLEOTIDE SEQUENCE [LARGE SCALE GENOMIC DNA]</scope>
</reference>
<protein>
    <submittedName>
        <fullName evidence="3">Uncharacterized protein</fullName>
    </submittedName>
</protein>
<dbReference type="GO" id="GO:0009328">
    <property type="term" value="C:phenylalanine-tRNA ligase complex"/>
    <property type="evidence" value="ECO:0007669"/>
    <property type="project" value="TreeGrafter"/>
</dbReference>
<evidence type="ECO:0000259" key="1">
    <source>
        <dbReference type="PROSITE" id="PS51447"/>
    </source>
</evidence>
<gene>
    <name evidence="3" type="ORF">COU18_03820</name>
</gene>
<accession>A0A2H0UBJ0</accession>
<dbReference type="InterPro" id="IPR005147">
    <property type="entry name" value="tRNA_synthase_B5-dom"/>
</dbReference>
<evidence type="ECO:0000313" key="3">
    <source>
        <dbReference type="EMBL" id="PIR83772.1"/>
    </source>
</evidence>
<dbReference type="GO" id="GO:0000287">
    <property type="term" value="F:magnesium ion binding"/>
    <property type="evidence" value="ECO:0007669"/>
    <property type="project" value="InterPro"/>
</dbReference>
<dbReference type="Gene3D" id="3.50.40.10">
    <property type="entry name" value="Phenylalanyl-trna Synthetase, Chain B, domain 3"/>
    <property type="match status" value="1"/>
</dbReference>
<organism evidence="3 4">
    <name type="scientific">Candidatus Kaiserbacteria bacterium CG10_big_fil_rev_8_21_14_0_10_51_14</name>
    <dbReference type="NCBI Taxonomy" id="1974610"/>
    <lineage>
        <taxon>Bacteria</taxon>
        <taxon>Candidatus Kaiseribacteriota</taxon>
    </lineage>
</organism>
<dbReference type="InterPro" id="IPR005146">
    <property type="entry name" value="B3/B4_tRNA-bd"/>
</dbReference>